<sequence>MENMKKVRIGCNISKQTIERLNEYVKVTGLTKRKVLENALFELIYNNSTKGEIDKDMNIVSVRFDGENKSEPQIENKYHEFKFDNIESETSKFTRLDSSITKEISDSLEKYIK</sequence>
<evidence type="ECO:0000313" key="1">
    <source>
        <dbReference type="EMBL" id="SFA82066.1"/>
    </source>
</evidence>
<evidence type="ECO:0000313" key="2">
    <source>
        <dbReference type="Proteomes" id="UP000198838"/>
    </source>
</evidence>
<keyword evidence="2" id="KW-1185">Reference proteome</keyword>
<protein>
    <recommendedName>
        <fullName evidence="3">Ribbon-helix-helix protein, copG family</fullName>
    </recommendedName>
</protein>
<dbReference type="AlphaFoldDB" id="A0A1I0W2A9"/>
<organism evidence="1 2">
    <name type="scientific">Acetitomaculum ruminis DSM 5522</name>
    <dbReference type="NCBI Taxonomy" id="1120918"/>
    <lineage>
        <taxon>Bacteria</taxon>
        <taxon>Bacillati</taxon>
        <taxon>Bacillota</taxon>
        <taxon>Clostridia</taxon>
        <taxon>Lachnospirales</taxon>
        <taxon>Lachnospiraceae</taxon>
        <taxon>Acetitomaculum</taxon>
    </lineage>
</organism>
<dbReference type="RefSeq" id="WP_092870375.1">
    <property type="nucleotide sequence ID" value="NZ_FOJY01000003.1"/>
</dbReference>
<dbReference type="Proteomes" id="UP000198838">
    <property type="component" value="Unassembled WGS sequence"/>
</dbReference>
<accession>A0A1I0W2A9</accession>
<evidence type="ECO:0008006" key="3">
    <source>
        <dbReference type="Google" id="ProtNLM"/>
    </source>
</evidence>
<proteinExistence type="predicted"/>
<dbReference type="EMBL" id="FOJY01000003">
    <property type="protein sequence ID" value="SFA82066.1"/>
    <property type="molecule type" value="Genomic_DNA"/>
</dbReference>
<reference evidence="1 2" key="1">
    <citation type="submission" date="2016-10" db="EMBL/GenBank/DDBJ databases">
        <authorList>
            <person name="de Groot N.N."/>
        </authorList>
    </citation>
    <scope>NUCLEOTIDE SEQUENCE [LARGE SCALE GENOMIC DNA]</scope>
    <source>
        <strain evidence="1 2">DSM 5522</strain>
    </source>
</reference>
<name>A0A1I0W2A9_9FIRM</name>
<gene>
    <name evidence="1" type="ORF">SAMN05216249_1032</name>
</gene>